<evidence type="ECO:0000259" key="8">
    <source>
        <dbReference type="PROSITE" id="PS50967"/>
    </source>
</evidence>
<dbReference type="GO" id="GO:0071036">
    <property type="term" value="P:nuclear polyadenylation-dependent snoRNA catabolic process"/>
    <property type="evidence" value="ECO:0007669"/>
    <property type="project" value="TreeGrafter"/>
</dbReference>
<comment type="caution">
    <text evidence="9">The sequence shown here is derived from an EMBL/GenBank/DDBJ whole genome shotgun (WGS) entry which is preliminary data.</text>
</comment>
<dbReference type="SMART" id="SM00474">
    <property type="entry name" value="35EXOc"/>
    <property type="match status" value="1"/>
</dbReference>
<dbReference type="GO" id="GO:0071038">
    <property type="term" value="P:TRAMP-dependent tRNA surveillance pathway"/>
    <property type="evidence" value="ECO:0007669"/>
    <property type="project" value="TreeGrafter"/>
</dbReference>
<protein>
    <submittedName>
        <fullName evidence="9">Exosome component 10</fullName>
    </submittedName>
</protein>
<dbReference type="GO" id="GO:0071037">
    <property type="term" value="P:nuclear polyadenylation-dependent snRNA catabolic process"/>
    <property type="evidence" value="ECO:0007669"/>
    <property type="project" value="TreeGrafter"/>
</dbReference>
<dbReference type="SUPFAM" id="SSF53098">
    <property type="entry name" value="Ribonuclease H-like"/>
    <property type="match status" value="1"/>
</dbReference>
<dbReference type="Pfam" id="PF01612">
    <property type="entry name" value="DNA_pol_A_exo1"/>
    <property type="match status" value="1"/>
</dbReference>
<feature type="region of interest" description="Disordered" evidence="7">
    <location>
        <begin position="791"/>
        <end position="846"/>
    </location>
</feature>
<dbReference type="GO" id="GO:0005730">
    <property type="term" value="C:nucleolus"/>
    <property type="evidence" value="ECO:0007669"/>
    <property type="project" value="TreeGrafter"/>
</dbReference>
<gene>
    <name evidence="9" type="ORF">BV898_04953</name>
</gene>
<dbReference type="InterPro" id="IPR044876">
    <property type="entry name" value="HRDC_dom_sf"/>
</dbReference>
<dbReference type="GO" id="GO:0071040">
    <property type="term" value="P:nuclear polyadenylation-dependent antisense transcript catabolic process"/>
    <property type="evidence" value="ECO:0007669"/>
    <property type="project" value="TreeGrafter"/>
</dbReference>
<comment type="subcellular location">
    <subcellularLocation>
        <location evidence="1">Nucleus</location>
    </subcellularLocation>
</comment>
<dbReference type="InterPro" id="IPR002562">
    <property type="entry name" value="3'-5'_exonuclease_dom"/>
</dbReference>
<dbReference type="GO" id="GO:0071044">
    <property type="term" value="P:histone mRNA catabolic process"/>
    <property type="evidence" value="ECO:0007669"/>
    <property type="project" value="TreeGrafter"/>
</dbReference>
<evidence type="ECO:0000313" key="10">
    <source>
        <dbReference type="Proteomes" id="UP000192578"/>
    </source>
</evidence>
<evidence type="ECO:0000256" key="6">
    <source>
        <dbReference type="ARBA" id="ARBA00043957"/>
    </source>
</evidence>
<dbReference type="InterPro" id="IPR002121">
    <property type="entry name" value="HRDC_dom"/>
</dbReference>
<dbReference type="SUPFAM" id="SSF47819">
    <property type="entry name" value="HRDC-like"/>
    <property type="match status" value="1"/>
</dbReference>
<sequence>MEAIPGVSRKLASGRDGADNPGSFIPSGLLPNPEKQAGATSSAQFCGYPNSTHFVKDLRKKLADAVTVAEKIPQDEMNYLVCSTYSEFVDKVAVGTSQITAMMKNLSHYWGVPAATYRHFEQPQNKAAIVQGIDETTKQLKERMDMTLDELARLKEEHSAAPSFIAPGVQPTAGGKAGKARFPTRTAAVVRPQIAHGWKIDNSHSPFVPRITVKHNALRSLELSMNEPGPGDGKAPHPYQFELDLFEPEEQRLALKPPIPAKKPAETEFSYIDTLEEFQRSLLELASAKDLAVDVEHHSYRTYLGITCLIQISSRTKDYVFDTIALRDHIHELNAVFTNPKILKVFHGGNLDIQWLQRDFGVYVVNMFDTGQACRVLPLPRFSLAFLVQHYLGRIIDKTHQTSDWRVRPIPNDMLDYARSDTHDLLFLYDCLRNDLIRKDPSLGLLQQVYVQSKSVCLQRYEKQTTDVNDFAMIMWRFAKNFSEQQKFALKRILEWRDDVARDLDESIGFVLPTKACVDLAEELPRTSDDLVKCLEFVPVVLKQKIHQMLDILKEARAFTGIVPVPVRVENDPAVDVDTAHEVMQRKIMQPLTADEFAKRHGGGGGVPARSSELVWEERKGNAAGALEDPEKMRLAHVWMHFQTFSAEEEAAEKARPRLETEKPNVKVSVPLELPLATVAADKPTDPKPARSDRPKPVKDTVKAISNTREPAKKIDAPPTGKPAPSTGKPAPPTGKPAPPTGNPAPLSAASAVSTSGLETTVRPEMPSSSPDVLQLPTKRAAFDYQSADYSKFAAGGTGGPDKKKRQAGKQHPGGLKDPNKRFNQKRNMTENASKTFGGGRFRKPD</sequence>
<dbReference type="FunFam" id="1.10.150.80:FF:000001">
    <property type="entry name" value="Putative exosome component 10"/>
    <property type="match status" value="1"/>
</dbReference>
<dbReference type="AlphaFoldDB" id="A0A1W0X160"/>
<dbReference type="GO" id="GO:0000175">
    <property type="term" value="F:3'-5'-RNA exonuclease activity"/>
    <property type="evidence" value="ECO:0007669"/>
    <property type="project" value="InterPro"/>
</dbReference>
<dbReference type="Gene3D" id="3.30.420.10">
    <property type="entry name" value="Ribonuclease H-like superfamily/Ribonuclease H"/>
    <property type="match status" value="1"/>
</dbReference>
<dbReference type="GO" id="GO:0000176">
    <property type="term" value="C:nuclear exosome (RNase complex)"/>
    <property type="evidence" value="ECO:0007669"/>
    <property type="project" value="TreeGrafter"/>
</dbReference>
<proteinExistence type="inferred from homology"/>
<evidence type="ECO:0000256" key="1">
    <source>
        <dbReference type="ARBA" id="ARBA00004123"/>
    </source>
</evidence>
<dbReference type="GO" id="GO:0003727">
    <property type="term" value="F:single-stranded RNA binding"/>
    <property type="evidence" value="ECO:0007669"/>
    <property type="project" value="TreeGrafter"/>
</dbReference>
<reference evidence="10" key="1">
    <citation type="submission" date="2017-01" db="EMBL/GenBank/DDBJ databases">
        <title>Comparative genomics of anhydrobiosis in the tardigrade Hypsibius dujardini.</title>
        <authorList>
            <person name="Yoshida Y."/>
            <person name="Koutsovoulos G."/>
            <person name="Laetsch D."/>
            <person name="Stevens L."/>
            <person name="Kumar S."/>
            <person name="Horikawa D."/>
            <person name="Ishino K."/>
            <person name="Komine S."/>
            <person name="Tomita M."/>
            <person name="Blaxter M."/>
            <person name="Arakawa K."/>
        </authorList>
    </citation>
    <scope>NUCLEOTIDE SEQUENCE [LARGE SCALE GENOMIC DNA]</scope>
    <source>
        <strain evidence="10">Z151</strain>
    </source>
</reference>
<evidence type="ECO:0000313" key="9">
    <source>
        <dbReference type="EMBL" id="OQV21194.1"/>
    </source>
</evidence>
<evidence type="ECO:0000256" key="2">
    <source>
        <dbReference type="ARBA" id="ARBA00022722"/>
    </source>
</evidence>
<dbReference type="InterPro" id="IPR012337">
    <property type="entry name" value="RNaseH-like_sf"/>
</dbReference>
<dbReference type="GO" id="GO:0000467">
    <property type="term" value="P:exonucleolytic trimming to generate mature 3'-end of 5.8S rRNA from tricistronic rRNA transcript (SSU-rRNA, 5.8S rRNA, LSU-rRNA)"/>
    <property type="evidence" value="ECO:0007669"/>
    <property type="project" value="InterPro"/>
</dbReference>
<dbReference type="OrthoDB" id="2250022at2759"/>
<feature type="region of interest" description="Disordered" evidence="7">
    <location>
        <begin position="1"/>
        <end position="42"/>
    </location>
</feature>
<feature type="domain" description="HRDC" evidence="8">
    <location>
        <begin position="483"/>
        <end position="563"/>
    </location>
</feature>
<dbReference type="PANTHER" id="PTHR12124">
    <property type="entry name" value="POLYMYOSITIS/SCLERODERMA AUTOANTIGEN-RELATED"/>
    <property type="match status" value="1"/>
</dbReference>
<dbReference type="InterPro" id="IPR045092">
    <property type="entry name" value="Rrp6-like"/>
</dbReference>
<keyword evidence="3" id="KW-0378">Hydrolase</keyword>
<dbReference type="PANTHER" id="PTHR12124:SF47">
    <property type="entry name" value="EXOSOME COMPONENT 10"/>
    <property type="match status" value="1"/>
</dbReference>
<keyword evidence="4" id="KW-0269">Exonuclease</keyword>
<evidence type="ECO:0000256" key="7">
    <source>
        <dbReference type="SAM" id="MobiDB-lite"/>
    </source>
</evidence>
<dbReference type="InterPro" id="IPR049559">
    <property type="entry name" value="Rrp6p-like_exo"/>
</dbReference>
<feature type="compositionally biased region" description="Polar residues" evidence="7">
    <location>
        <begin position="826"/>
        <end position="835"/>
    </location>
</feature>
<feature type="region of interest" description="Disordered" evidence="7">
    <location>
        <begin position="677"/>
        <end position="775"/>
    </location>
</feature>
<evidence type="ECO:0000256" key="5">
    <source>
        <dbReference type="ARBA" id="ARBA00023242"/>
    </source>
</evidence>
<dbReference type="Proteomes" id="UP000192578">
    <property type="component" value="Unassembled WGS sequence"/>
</dbReference>
<dbReference type="GO" id="GO:0071035">
    <property type="term" value="P:nuclear polyadenylation-dependent rRNA catabolic process"/>
    <property type="evidence" value="ECO:0007669"/>
    <property type="project" value="TreeGrafter"/>
</dbReference>
<dbReference type="Gene3D" id="1.10.150.80">
    <property type="entry name" value="HRDC domain"/>
    <property type="match status" value="1"/>
</dbReference>
<feature type="compositionally biased region" description="Pro residues" evidence="7">
    <location>
        <begin position="730"/>
        <end position="743"/>
    </location>
</feature>
<dbReference type="GO" id="GO:0000166">
    <property type="term" value="F:nucleotide binding"/>
    <property type="evidence" value="ECO:0007669"/>
    <property type="project" value="InterPro"/>
</dbReference>
<dbReference type="SMART" id="SM00341">
    <property type="entry name" value="HRDC"/>
    <property type="match status" value="1"/>
</dbReference>
<name>A0A1W0X160_HYPEX</name>
<accession>A0A1W0X160</accession>
<keyword evidence="2" id="KW-0540">Nuclease</keyword>
<dbReference type="InterPro" id="IPR036397">
    <property type="entry name" value="RNaseH_sf"/>
</dbReference>
<dbReference type="GO" id="GO:0071039">
    <property type="term" value="P:nuclear polyadenylation-dependent CUT catabolic process"/>
    <property type="evidence" value="ECO:0007669"/>
    <property type="project" value="TreeGrafter"/>
</dbReference>
<evidence type="ECO:0000256" key="4">
    <source>
        <dbReference type="ARBA" id="ARBA00022839"/>
    </source>
</evidence>
<keyword evidence="5" id="KW-0539">Nucleus</keyword>
<keyword evidence="10" id="KW-1185">Reference proteome</keyword>
<dbReference type="GO" id="GO:0071051">
    <property type="term" value="P:poly(A)-dependent snoRNA 3'-end processing"/>
    <property type="evidence" value="ECO:0007669"/>
    <property type="project" value="TreeGrafter"/>
</dbReference>
<dbReference type="CDD" id="cd06147">
    <property type="entry name" value="Rrp6p_like_exo"/>
    <property type="match status" value="1"/>
</dbReference>
<feature type="compositionally biased region" description="Basic and acidic residues" evidence="7">
    <location>
        <begin position="683"/>
        <end position="702"/>
    </location>
</feature>
<comment type="similarity">
    <text evidence="6">Belongs to the exosome component 10/RRP6 family.</text>
</comment>
<organism evidence="9 10">
    <name type="scientific">Hypsibius exemplaris</name>
    <name type="common">Freshwater tardigrade</name>
    <dbReference type="NCBI Taxonomy" id="2072580"/>
    <lineage>
        <taxon>Eukaryota</taxon>
        <taxon>Metazoa</taxon>
        <taxon>Ecdysozoa</taxon>
        <taxon>Tardigrada</taxon>
        <taxon>Eutardigrada</taxon>
        <taxon>Parachela</taxon>
        <taxon>Hypsibioidea</taxon>
        <taxon>Hypsibiidae</taxon>
        <taxon>Hypsibius</taxon>
    </lineage>
</organism>
<dbReference type="EMBL" id="MTYJ01000025">
    <property type="protein sequence ID" value="OQV21194.1"/>
    <property type="molecule type" value="Genomic_DNA"/>
</dbReference>
<evidence type="ECO:0000256" key="3">
    <source>
        <dbReference type="ARBA" id="ARBA00022801"/>
    </source>
</evidence>
<dbReference type="PROSITE" id="PS50967">
    <property type="entry name" value="HRDC"/>
    <property type="match status" value="1"/>
</dbReference>
<dbReference type="InterPro" id="IPR010997">
    <property type="entry name" value="HRDC-like_sf"/>
</dbReference>
<dbReference type="Pfam" id="PF00570">
    <property type="entry name" value="HRDC"/>
    <property type="match status" value="1"/>
</dbReference>